<dbReference type="InterPro" id="IPR009100">
    <property type="entry name" value="AcylCoA_DH/oxidase_NM_dom_sf"/>
</dbReference>
<evidence type="ECO:0000313" key="2">
    <source>
        <dbReference type="Proteomes" id="UP001056937"/>
    </source>
</evidence>
<dbReference type="Gene3D" id="2.40.110.10">
    <property type="entry name" value="Butyryl-CoA Dehydrogenase, subunit A, domain 2"/>
    <property type="match status" value="1"/>
</dbReference>
<dbReference type="InterPro" id="IPR037069">
    <property type="entry name" value="AcylCoA_DH/ox_N_sf"/>
</dbReference>
<dbReference type="Gene3D" id="1.10.540.10">
    <property type="entry name" value="Acyl-CoA dehydrogenase/oxidase, N-terminal domain"/>
    <property type="match status" value="1"/>
</dbReference>
<sequence>MLIPRVRALAARWDAGNDDESFPTERLRALEAAGAWDAFRVLDDAEATRQLCAVLRLIGGADLSLGRVFEGHVNAIQLIEAYGDARQRARLTQDLAQGAGFGIWNTEPAPGVTITPAPGGWRLAGAKSFATGAGHLDRALITARRPDGGRQLVLVDIGGAAARADSSGWRVRGMRGTQSGLFDFSGMVLDDTALIGAPGDYEREPRFSAGAWRFTAVQLGAVEALLRHWRDHLRASGKAEDPLHRRRFAAAVVATRSAGLWVAQAAMLAEAARPEAIAHVLMTRGLVEEAALQTMEGAARGVGTAAFFESSRIDRITRDLGLYLRQPVPDQARDRAAIAWLEADNWGEDGWW</sequence>
<keyword evidence="2" id="KW-1185">Reference proteome</keyword>
<dbReference type="SUPFAM" id="SSF56645">
    <property type="entry name" value="Acyl-CoA dehydrogenase NM domain-like"/>
    <property type="match status" value="1"/>
</dbReference>
<dbReference type="InterPro" id="IPR046373">
    <property type="entry name" value="Acyl-CoA_Oxase/DH_mid-dom_sf"/>
</dbReference>
<dbReference type="Gene3D" id="1.20.140.10">
    <property type="entry name" value="Butyryl-CoA Dehydrogenase, subunit A, domain 3"/>
    <property type="match status" value="1"/>
</dbReference>
<dbReference type="InterPro" id="IPR036250">
    <property type="entry name" value="AcylCo_DH-like_C"/>
</dbReference>
<dbReference type="Proteomes" id="UP001056937">
    <property type="component" value="Chromosome 2"/>
</dbReference>
<protein>
    <submittedName>
        <fullName evidence="1">Acyl-CoA/acyl-ACP dehydrogenase</fullName>
    </submittedName>
</protein>
<dbReference type="SUPFAM" id="SSF47203">
    <property type="entry name" value="Acyl-CoA dehydrogenase C-terminal domain-like"/>
    <property type="match status" value="1"/>
</dbReference>
<gene>
    <name evidence="1" type="ORF">LHA26_17140</name>
</gene>
<organism evidence="1 2">
    <name type="scientific">Sphingomonas morindae</name>
    <dbReference type="NCBI Taxonomy" id="1541170"/>
    <lineage>
        <taxon>Bacteria</taxon>
        <taxon>Pseudomonadati</taxon>
        <taxon>Pseudomonadota</taxon>
        <taxon>Alphaproteobacteria</taxon>
        <taxon>Sphingomonadales</taxon>
        <taxon>Sphingomonadaceae</taxon>
        <taxon>Sphingomonas</taxon>
    </lineage>
</organism>
<dbReference type="RefSeq" id="WP_252168712.1">
    <property type="nucleotide sequence ID" value="NZ_CP084931.1"/>
</dbReference>
<reference evidence="1" key="1">
    <citation type="journal article" date="2022" name="Toxins">
        <title>Genomic Analysis of Sphingopyxis sp. USTB-05 for Biodegrading Cyanobacterial Hepatotoxins.</title>
        <authorList>
            <person name="Liu C."/>
            <person name="Xu Q."/>
            <person name="Zhao Z."/>
            <person name="Zhang H."/>
            <person name="Liu X."/>
            <person name="Yin C."/>
            <person name="Liu Y."/>
            <person name="Yan H."/>
        </authorList>
    </citation>
    <scope>NUCLEOTIDE SEQUENCE</scope>
    <source>
        <strain evidence="1">NBD5</strain>
    </source>
</reference>
<dbReference type="EMBL" id="CP084931">
    <property type="protein sequence ID" value="USI74897.1"/>
    <property type="molecule type" value="Genomic_DNA"/>
</dbReference>
<proteinExistence type="predicted"/>
<name>A0ABY4XD55_9SPHN</name>
<accession>A0ABY4XD55</accession>
<evidence type="ECO:0000313" key="1">
    <source>
        <dbReference type="EMBL" id="USI74897.1"/>
    </source>
</evidence>